<name>A0A699GLA2_TANCI</name>
<dbReference type="EMBL" id="BKCJ010001592">
    <property type="protein sequence ID" value="GEU42601.1"/>
    <property type="molecule type" value="Genomic_DNA"/>
</dbReference>
<reference evidence="1" key="1">
    <citation type="journal article" date="2019" name="Sci. Rep.">
        <title>Draft genome of Tanacetum cinerariifolium, the natural source of mosquito coil.</title>
        <authorList>
            <person name="Yamashiro T."/>
            <person name="Shiraishi A."/>
            <person name="Satake H."/>
            <person name="Nakayama K."/>
        </authorList>
    </citation>
    <scope>NUCLEOTIDE SEQUENCE</scope>
</reference>
<sequence length="156" mass="17024">MKRYGSVEGFDYQRGDKEVFVYLVDKGGDGVEKLTLGLRPIYTSCFSRVNMKSLIINYVPKKLHDTDPEITLGELGIYSFLSARAIGAAPRINLTWNSTGRIGGRPGSSLGKTFRNSLTTVPSQMTHLVASITLDSSRSCVMQGAFLTQGIVIVLS</sequence>
<organism evidence="1">
    <name type="scientific">Tanacetum cinerariifolium</name>
    <name type="common">Dalmatian daisy</name>
    <name type="synonym">Chrysanthemum cinerariifolium</name>
    <dbReference type="NCBI Taxonomy" id="118510"/>
    <lineage>
        <taxon>Eukaryota</taxon>
        <taxon>Viridiplantae</taxon>
        <taxon>Streptophyta</taxon>
        <taxon>Embryophyta</taxon>
        <taxon>Tracheophyta</taxon>
        <taxon>Spermatophyta</taxon>
        <taxon>Magnoliopsida</taxon>
        <taxon>eudicotyledons</taxon>
        <taxon>Gunneridae</taxon>
        <taxon>Pentapetalae</taxon>
        <taxon>asterids</taxon>
        <taxon>campanulids</taxon>
        <taxon>Asterales</taxon>
        <taxon>Asteraceae</taxon>
        <taxon>Asteroideae</taxon>
        <taxon>Anthemideae</taxon>
        <taxon>Anthemidinae</taxon>
        <taxon>Tanacetum</taxon>
    </lineage>
</organism>
<proteinExistence type="predicted"/>
<evidence type="ECO:0000313" key="1">
    <source>
        <dbReference type="EMBL" id="GEU42601.1"/>
    </source>
</evidence>
<dbReference type="AlphaFoldDB" id="A0A699GLA2"/>
<protein>
    <submittedName>
        <fullName evidence="1">Uncharacterized protein</fullName>
    </submittedName>
</protein>
<accession>A0A699GLA2</accession>
<comment type="caution">
    <text evidence="1">The sequence shown here is derived from an EMBL/GenBank/DDBJ whole genome shotgun (WGS) entry which is preliminary data.</text>
</comment>
<gene>
    <name evidence="1" type="ORF">Tci_014579</name>
</gene>